<evidence type="ECO:0000313" key="3">
    <source>
        <dbReference type="Proteomes" id="UP000265520"/>
    </source>
</evidence>
<dbReference type="Proteomes" id="UP000265520">
    <property type="component" value="Unassembled WGS sequence"/>
</dbReference>
<feature type="compositionally biased region" description="Polar residues" evidence="1">
    <location>
        <begin position="61"/>
        <end position="88"/>
    </location>
</feature>
<organism evidence="2 3">
    <name type="scientific">Trifolium medium</name>
    <dbReference type="NCBI Taxonomy" id="97028"/>
    <lineage>
        <taxon>Eukaryota</taxon>
        <taxon>Viridiplantae</taxon>
        <taxon>Streptophyta</taxon>
        <taxon>Embryophyta</taxon>
        <taxon>Tracheophyta</taxon>
        <taxon>Spermatophyta</taxon>
        <taxon>Magnoliopsida</taxon>
        <taxon>eudicotyledons</taxon>
        <taxon>Gunneridae</taxon>
        <taxon>Pentapetalae</taxon>
        <taxon>rosids</taxon>
        <taxon>fabids</taxon>
        <taxon>Fabales</taxon>
        <taxon>Fabaceae</taxon>
        <taxon>Papilionoideae</taxon>
        <taxon>50 kb inversion clade</taxon>
        <taxon>NPAAA clade</taxon>
        <taxon>Hologalegina</taxon>
        <taxon>IRL clade</taxon>
        <taxon>Trifolieae</taxon>
        <taxon>Trifolium</taxon>
    </lineage>
</organism>
<dbReference type="AlphaFoldDB" id="A0A392N6B4"/>
<keyword evidence="3" id="KW-1185">Reference proteome</keyword>
<comment type="caution">
    <text evidence="2">The sequence shown here is derived from an EMBL/GenBank/DDBJ whole genome shotgun (WGS) entry which is preliminary data.</text>
</comment>
<protein>
    <submittedName>
        <fullName evidence="2">Uncharacterized protein</fullName>
    </submittedName>
</protein>
<feature type="region of interest" description="Disordered" evidence="1">
    <location>
        <begin position="61"/>
        <end position="100"/>
    </location>
</feature>
<sequence>MSRTGGPFTRSRAIALANQAEPSNIHDVEASPEPINTQGEPLPQFATQTSVPINNIFSSIHASLSQNHNHQTPLQNRQHPTKVHTQNPPRRIPPEQQTNDMFSTMLTLLQQQAERLSYIEQNQQTAP</sequence>
<evidence type="ECO:0000313" key="2">
    <source>
        <dbReference type="EMBL" id="MCH95346.1"/>
    </source>
</evidence>
<evidence type="ECO:0000256" key="1">
    <source>
        <dbReference type="SAM" id="MobiDB-lite"/>
    </source>
</evidence>
<feature type="region of interest" description="Disordered" evidence="1">
    <location>
        <begin position="17"/>
        <end position="45"/>
    </location>
</feature>
<feature type="compositionally biased region" description="Polar residues" evidence="1">
    <location>
        <begin position="34"/>
        <end position="45"/>
    </location>
</feature>
<proteinExistence type="predicted"/>
<name>A0A392N6B4_9FABA</name>
<reference evidence="2 3" key="1">
    <citation type="journal article" date="2018" name="Front. Plant Sci.">
        <title>Red Clover (Trifolium pratense) and Zigzag Clover (T. medium) - A Picture of Genomic Similarities and Differences.</title>
        <authorList>
            <person name="Dluhosova J."/>
            <person name="Istvanek J."/>
            <person name="Nedelnik J."/>
            <person name="Repkova J."/>
        </authorList>
    </citation>
    <scope>NUCLEOTIDE SEQUENCE [LARGE SCALE GENOMIC DNA]</scope>
    <source>
        <strain evidence="3">cv. 10/8</strain>
        <tissue evidence="2">Leaf</tissue>
    </source>
</reference>
<accession>A0A392N6B4</accession>
<dbReference type="EMBL" id="LXQA010029610">
    <property type="protein sequence ID" value="MCH95346.1"/>
    <property type="molecule type" value="Genomic_DNA"/>
</dbReference>